<dbReference type="AlphaFoldDB" id="A0A4Z2H0S3"/>
<organism evidence="2 3">
    <name type="scientific">Liparis tanakae</name>
    <name type="common">Tanaka's snailfish</name>
    <dbReference type="NCBI Taxonomy" id="230148"/>
    <lineage>
        <taxon>Eukaryota</taxon>
        <taxon>Metazoa</taxon>
        <taxon>Chordata</taxon>
        <taxon>Craniata</taxon>
        <taxon>Vertebrata</taxon>
        <taxon>Euteleostomi</taxon>
        <taxon>Actinopterygii</taxon>
        <taxon>Neopterygii</taxon>
        <taxon>Teleostei</taxon>
        <taxon>Neoteleostei</taxon>
        <taxon>Acanthomorphata</taxon>
        <taxon>Eupercaria</taxon>
        <taxon>Perciformes</taxon>
        <taxon>Cottioidei</taxon>
        <taxon>Cottales</taxon>
        <taxon>Liparidae</taxon>
        <taxon>Liparis</taxon>
    </lineage>
</organism>
<protein>
    <submittedName>
        <fullName evidence="2">Uncharacterized protein</fullName>
    </submittedName>
</protein>
<comment type="caution">
    <text evidence="2">The sequence shown here is derived from an EMBL/GenBank/DDBJ whole genome shotgun (WGS) entry which is preliminary data.</text>
</comment>
<feature type="region of interest" description="Disordered" evidence="1">
    <location>
        <begin position="22"/>
        <end position="50"/>
    </location>
</feature>
<keyword evidence="3" id="KW-1185">Reference proteome</keyword>
<gene>
    <name evidence="2" type="ORF">EYF80_030564</name>
</gene>
<dbReference type="EMBL" id="SRLO01000361">
    <property type="protein sequence ID" value="TNN59191.1"/>
    <property type="molecule type" value="Genomic_DNA"/>
</dbReference>
<evidence type="ECO:0000256" key="1">
    <source>
        <dbReference type="SAM" id="MobiDB-lite"/>
    </source>
</evidence>
<accession>A0A4Z2H0S3</accession>
<reference evidence="2 3" key="1">
    <citation type="submission" date="2019-03" db="EMBL/GenBank/DDBJ databases">
        <title>First draft genome of Liparis tanakae, snailfish: a comprehensive survey of snailfish specific genes.</title>
        <authorList>
            <person name="Kim W."/>
            <person name="Song I."/>
            <person name="Jeong J.-H."/>
            <person name="Kim D."/>
            <person name="Kim S."/>
            <person name="Ryu S."/>
            <person name="Song J.Y."/>
            <person name="Lee S.K."/>
        </authorList>
    </citation>
    <scope>NUCLEOTIDE SEQUENCE [LARGE SCALE GENOMIC DNA]</scope>
    <source>
        <tissue evidence="2">Muscle</tissue>
    </source>
</reference>
<proteinExistence type="predicted"/>
<evidence type="ECO:0000313" key="2">
    <source>
        <dbReference type="EMBL" id="TNN59191.1"/>
    </source>
</evidence>
<dbReference type="Proteomes" id="UP000314294">
    <property type="component" value="Unassembled WGS sequence"/>
</dbReference>
<sequence>MRTRGPAPTGGSERRATCALISGQEPVHLPPDEAGKGPEPCAVQPRGENLDQPQVRRLLVLMLAPTDPVQALNGQTRQPAPLWARQRSLCDGAHVEAEFSETRRFIATVAECRVVGQRCSRSYVITAVIMDG</sequence>
<evidence type="ECO:0000313" key="3">
    <source>
        <dbReference type="Proteomes" id="UP000314294"/>
    </source>
</evidence>
<name>A0A4Z2H0S3_9TELE</name>